<dbReference type="Proteomes" id="UP000633601">
    <property type="component" value="Unassembled WGS sequence"/>
</dbReference>
<dbReference type="SUPFAM" id="SSF53800">
    <property type="entry name" value="Chelatase"/>
    <property type="match status" value="1"/>
</dbReference>
<feature type="region of interest" description="Disordered" evidence="1">
    <location>
        <begin position="317"/>
        <end position="336"/>
    </location>
</feature>
<dbReference type="Gene3D" id="3.40.50.1400">
    <property type="match status" value="1"/>
</dbReference>
<protein>
    <submittedName>
        <fullName evidence="2">Cobalamin biosynthesis protein CbiX</fullName>
    </submittedName>
</protein>
<feature type="compositionally biased region" description="Basic and acidic residues" evidence="1">
    <location>
        <begin position="326"/>
        <end position="336"/>
    </location>
</feature>
<reference evidence="2 3" key="1">
    <citation type="submission" date="2020-08" db="EMBL/GenBank/DDBJ databases">
        <title>A Genomic Blueprint of the Chicken Gut Microbiome.</title>
        <authorList>
            <person name="Gilroy R."/>
            <person name="Ravi A."/>
            <person name="Getino M."/>
            <person name="Pursley I."/>
            <person name="Horton D.L."/>
            <person name="Alikhan N.-F."/>
            <person name="Baker D."/>
            <person name="Gharbi K."/>
            <person name="Hall N."/>
            <person name="Watson M."/>
            <person name="Adriaenssens E.M."/>
            <person name="Foster-Nyarko E."/>
            <person name="Jarju S."/>
            <person name="Secka A."/>
            <person name="Antonio M."/>
            <person name="Oren A."/>
            <person name="Chaudhuri R."/>
            <person name="La Ragione R.M."/>
            <person name="Hildebrand F."/>
            <person name="Pallen M.J."/>
        </authorList>
    </citation>
    <scope>NUCLEOTIDE SEQUENCE [LARGE SCALE GENOMIC DNA]</scope>
    <source>
        <strain evidence="2 3">Sa2CUA8</strain>
    </source>
</reference>
<dbReference type="RefSeq" id="WP_191789311.1">
    <property type="nucleotide sequence ID" value="NZ_JACSQE010000002.1"/>
</dbReference>
<gene>
    <name evidence="2" type="ORF">H9640_03355</name>
</gene>
<accession>A0ABR8UYG0</accession>
<feature type="region of interest" description="Disordered" evidence="1">
    <location>
        <begin position="258"/>
        <end position="299"/>
    </location>
</feature>
<sequence>MGSGGPGQTRLVLVGGHESADGADVRFVADALPGVTVSPPGRTLHNAVSALLATGDGPVAVLPMTFGRNPTMVADTAKTLKWLSVGAGTGRVVLCDDFGTIDHLVAWLRRAATETAERRPGAALVITATSSNPFDDAELHRVAHLVRTHGAGLPVEVACVEEDAEVAEAVRRARLLGSTEAVVVPAGFARTSAAPWGIGELARATFYGPLMSEQAILQVVRQRLAAAEHSLSHGHDGIETGLLADHGHGYAHSHAFEESGEHGAAGHQHPHPHPHPHPRPSAPPHPSPHGGGAHTHDTHDTHVIHDTVDAARRDADELEPPAARGVSHDEVLARRH</sequence>
<proteinExistence type="predicted"/>
<organism evidence="2 3">
    <name type="scientific">Oerskovia gallyi</name>
    <dbReference type="NCBI Taxonomy" id="2762226"/>
    <lineage>
        <taxon>Bacteria</taxon>
        <taxon>Bacillati</taxon>
        <taxon>Actinomycetota</taxon>
        <taxon>Actinomycetes</taxon>
        <taxon>Micrococcales</taxon>
        <taxon>Cellulomonadaceae</taxon>
        <taxon>Oerskovia</taxon>
    </lineage>
</organism>
<dbReference type="EMBL" id="JACSQE010000002">
    <property type="protein sequence ID" value="MBD7997586.1"/>
    <property type="molecule type" value="Genomic_DNA"/>
</dbReference>
<evidence type="ECO:0000313" key="2">
    <source>
        <dbReference type="EMBL" id="MBD7997586.1"/>
    </source>
</evidence>
<keyword evidence="3" id="KW-1185">Reference proteome</keyword>
<evidence type="ECO:0000256" key="1">
    <source>
        <dbReference type="SAM" id="MobiDB-lite"/>
    </source>
</evidence>
<name>A0ABR8UYG0_9CELL</name>
<feature type="compositionally biased region" description="Basic residues" evidence="1">
    <location>
        <begin position="268"/>
        <end position="278"/>
    </location>
</feature>
<comment type="caution">
    <text evidence="2">The sequence shown here is derived from an EMBL/GenBank/DDBJ whole genome shotgun (WGS) entry which is preliminary data.</text>
</comment>
<evidence type="ECO:0000313" key="3">
    <source>
        <dbReference type="Proteomes" id="UP000633601"/>
    </source>
</evidence>